<organism evidence="1 2">
    <name type="scientific">Diaphorobacter aerolatus</name>
    <dbReference type="NCBI Taxonomy" id="1288495"/>
    <lineage>
        <taxon>Bacteria</taxon>
        <taxon>Pseudomonadati</taxon>
        <taxon>Pseudomonadota</taxon>
        <taxon>Betaproteobacteria</taxon>
        <taxon>Burkholderiales</taxon>
        <taxon>Comamonadaceae</taxon>
        <taxon>Diaphorobacter</taxon>
    </lineage>
</organism>
<keyword evidence="2" id="KW-1185">Reference proteome</keyword>
<protein>
    <submittedName>
        <fullName evidence="1">Uncharacterized protein</fullName>
    </submittedName>
</protein>
<sequence length="59" mass="6213">MIGQAGYQGADKIADARKTVAMRAGKSKALKLPVWAAFDTLKTRIEDSGSSAFQILGDG</sequence>
<dbReference type="Proteomes" id="UP000516028">
    <property type="component" value="Chromosome"/>
</dbReference>
<dbReference type="KEGG" id="daer:H9K75_13615"/>
<reference evidence="1 2" key="1">
    <citation type="submission" date="2020-08" db="EMBL/GenBank/DDBJ databases">
        <title>Genome sequence of Diaphorobacter aerolatus KACC 16536T.</title>
        <authorList>
            <person name="Hyun D.-W."/>
            <person name="Bae J.-W."/>
        </authorList>
    </citation>
    <scope>NUCLEOTIDE SEQUENCE [LARGE SCALE GENOMIC DNA]</scope>
    <source>
        <strain evidence="1 2">KACC 16536</strain>
    </source>
</reference>
<gene>
    <name evidence="1" type="ORF">H9K75_13615</name>
</gene>
<dbReference type="EMBL" id="CP060783">
    <property type="protein sequence ID" value="QNP47375.1"/>
    <property type="molecule type" value="Genomic_DNA"/>
</dbReference>
<accession>A0A7H0GGF9</accession>
<dbReference type="AlphaFoldDB" id="A0A7H0GGF9"/>
<evidence type="ECO:0000313" key="2">
    <source>
        <dbReference type="Proteomes" id="UP000516028"/>
    </source>
</evidence>
<name>A0A7H0GGF9_9BURK</name>
<dbReference type="RefSeq" id="WP_187723088.1">
    <property type="nucleotide sequence ID" value="NZ_CP060783.1"/>
</dbReference>
<proteinExistence type="predicted"/>
<evidence type="ECO:0000313" key="1">
    <source>
        <dbReference type="EMBL" id="QNP47375.1"/>
    </source>
</evidence>